<organism evidence="1 2">
    <name type="scientific">Gymnopus androsaceus JB14</name>
    <dbReference type="NCBI Taxonomy" id="1447944"/>
    <lineage>
        <taxon>Eukaryota</taxon>
        <taxon>Fungi</taxon>
        <taxon>Dikarya</taxon>
        <taxon>Basidiomycota</taxon>
        <taxon>Agaricomycotina</taxon>
        <taxon>Agaricomycetes</taxon>
        <taxon>Agaricomycetidae</taxon>
        <taxon>Agaricales</taxon>
        <taxon>Marasmiineae</taxon>
        <taxon>Omphalotaceae</taxon>
        <taxon>Gymnopus</taxon>
    </lineage>
</organism>
<dbReference type="InterPro" id="IPR029058">
    <property type="entry name" value="AB_hydrolase_fold"/>
</dbReference>
<protein>
    <recommendedName>
        <fullName evidence="3">Alpha/beta-hydrolase</fullName>
    </recommendedName>
</protein>
<dbReference type="PANTHER" id="PTHR47381:SF3">
    <property type="entry name" value="ALPHA_BETA-HYDROLASES SUPERFAMILY PROTEIN"/>
    <property type="match status" value="1"/>
</dbReference>
<dbReference type="SUPFAM" id="SSF53474">
    <property type="entry name" value="alpha/beta-Hydrolases"/>
    <property type="match status" value="1"/>
</dbReference>
<name>A0A6A4HZH6_9AGAR</name>
<dbReference type="AlphaFoldDB" id="A0A6A4HZH6"/>
<dbReference type="Proteomes" id="UP000799118">
    <property type="component" value="Unassembled WGS sequence"/>
</dbReference>
<keyword evidence="2" id="KW-1185">Reference proteome</keyword>
<evidence type="ECO:0000313" key="1">
    <source>
        <dbReference type="EMBL" id="KAE9403596.1"/>
    </source>
</evidence>
<sequence length="204" mass="22420">MGNQGWDKDASKSNERHAIDFYAIQDGSARDISWLIDFLPMYLFPESERTISGWGLAGISLGGNSTWISLAKEPRIQVGIPIIGCPDYLSAMSTRAAMFGISLDSSSKHFPESLLALVRNEGPPSTPYFSEDSSNPFFGKKILVLSGGADPLVPWTASQTFVERLVVGPKGIKKVVVQPDTGHTCTLEMIREMVEFLQMHVLVR</sequence>
<dbReference type="PANTHER" id="PTHR47381">
    <property type="entry name" value="ALPHA/BETA-HYDROLASES SUPERFAMILY PROTEIN"/>
    <property type="match status" value="1"/>
</dbReference>
<evidence type="ECO:0008006" key="3">
    <source>
        <dbReference type="Google" id="ProtNLM"/>
    </source>
</evidence>
<evidence type="ECO:0000313" key="2">
    <source>
        <dbReference type="Proteomes" id="UP000799118"/>
    </source>
</evidence>
<dbReference type="EMBL" id="ML769423">
    <property type="protein sequence ID" value="KAE9403596.1"/>
    <property type="molecule type" value="Genomic_DNA"/>
</dbReference>
<dbReference type="OrthoDB" id="2152248at2759"/>
<proteinExistence type="predicted"/>
<accession>A0A6A4HZH6</accession>
<reference evidence="1" key="1">
    <citation type="journal article" date="2019" name="Environ. Microbiol.">
        <title>Fungal ecological strategies reflected in gene transcription - a case study of two litter decomposers.</title>
        <authorList>
            <person name="Barbi F."/>
            <person name="Kohler A."/>
            <person name="Barry K."/>
            <person name="Baskaran P."/>
            <person name="Daum C."/>
            <person name="Fauchery L."/>
            <person name="Ihrmark K."/>
            <person name="Kuo A."/>
            <person name="LaButti K."/>
            <person name="Lipzen A."/>
            <person name="Morin E."/>
            <person name="Grigoriev I.V."/>
            <person name="Henrissat B."/>
            <person name="Lindahl B."/>
            <person name="Martin F."/>
        </authorList>
    </citation>
    <scope>NUCLEOTIDE SEQUENCE</scope>
    <source>
        <strain evidence="1">JB14</strain>
    </source>
</reference>
<gene>
    <name evidence="1" type="ORF">BT96DRAFT_878470</name>
</gene>
<dbReference type="Gene3D" id="3.40.50.1820">
    <property type="entry name" value="alpha/beta hydrolase"/>
    <property type="match status" value="1"/>
</dbReference>